<keyword evidence="3" id="KW-1185">Reference proteome</keyword>
<dbReference type="PANTHER" id="PTHR31390:SF12">
    <property type="entry name" value="PUTATIVE (DUF3527)-RELATED"/>
    <property type="match status" value="1"/>
</dbReference>
<evidence type="ECO:0000256" key="1">
    <source>
        <dbReference type="SAM" id="MobiDB-lite"/>
    </source>
</evidence>
<dbReference type="EMBL" id="JACMSC010000003">
    <property type="protein sequence ID" value="KAG6527392.1"/>
    <property type="molecule type" value="Genomic_DNA"/>
</dbReference>
<reference evidence="2 3" key="1">
    <citation type="submission" date="2020-08" db="EMBL/GenBank/DDBJ databases">
        <title>Plant Genome Project.</title>
        <authorList>
            <person name="Zhang R.-G."/>
        </authorList>
    </citation>
    <scope>NUCLEOTIDE SEQUENCE [LARGE SCALE GENOMIC DNA]</scope>
    <source>
        <tissue evidence="2">Rhizome</tissue>
    </source>
</reference>
<proteinExistence type="predicted"/>
<gene>
    <name evidence="2" type="ORF">ZIOFF_009491</name>
</gene>
<dbReference type="AlphaFoldDB" id="A0A8J5HXX6"/>
<evidence type="ECO:0000313" key="3">
    <source>
        <dbReference type="Proteomes" id="UP000734854"/>
    </source>
</evidence>
<dbReference type="PANTHER" id="PTHR31390">
    <property type="entry name" value="EXPRESSED PROTEIN"/>
    <property type="match status" value="1"/>
</dbReference>
<protein>
    <submittedName>
        <fullName evidence="2">Uncharacterized protein</fullName>
    </submittedName>
</protein>
<name>A0A8J5HXX6_ZINOF</name>
<feature type="region of interest" description="Disordered" evidence="1">
    <location>
        <begin position="240"/>
        <end position="261"/>
    </location>
</feature>
<comment type="caution">
    <text evidence="2">The sequence shown here is derived from an EMBL/GenBank/DDBJ whole genome shotgun (WGS) entry which is preliminary data.</text>
</comment>
<sequence>MPSKFLAYEKDDQEKMGSKSAAHFGSIRVSFEIKPTIIEEEQVKFMPISQYLEEAYNILAKAFKSGVIDWGLLERLKYHQKCVVDEGTNRPKSIKNKFLKKRQKVVILCCTPATSVILLKREVRLQGDRDSSNSDLCIMVIRLPSGIHDPSIDGKPPPMIQRWKPGGKCDRGTVQTSTLGNSGRLKLFLQGGSRANAHHAFHMISSFISCIQAFAICLAALHCWGPAIRSAALRKLSLPDKRSPPTSYQLHCPPLSPVGRA</sequence>
<organism evidence="2 3">
    <name type="scientific">Zingiber officinale</name>
    <name type="common">Ginger</name>
    <name type="synonym">Amomum zingiber</name>
    <dbReference type="NCBI Taxonomy" id="94328"/>
    <lineage>
        <taxon>Eukaryota</taxon>
        <taxon>Viridiplantae</taxon>
        <taxon>Streptophyta</taxon>
        <taxon>Embryophyta</taxon>
        <taxon>Tracheophyta</taxon>
        <taxon>Spermatophyta</taxon>
        <taxon>Magnoliopsida</taxon>
        <taxon>Liliopsida</taxon>
        <taxon>Zingiberales</taxon>
        <taxon>Zingiberaceae</taxon>
        <taxon>Zingiber</taxon>
    </lineage>
</organism>
<evidence type="ECO:0000313" key="2">
    <source>
        <dbReference type="EMBL" id="KAG6527392.1"/>
    </source>
</evidence>
<dbReference type="Proteomes" id="UP000734854">
    <property type="component" value="Unassembled WGS sequence"/>
</dbReference>
<accession>A0A8J5HXX6</accession>